<evidence type="ECO:0000259" key="6">
    <source>
        <dbReference type="Pfam" id="PF03865"/>
    </source>
</evidence>
<keyword evidence="9" id="KW-1185">Reference proteome</keyword>
<evidence type="ECO:0000256" key="5">
    <source>
        <dbReference type="SAM" id="SignalP"/>
    </source>
</evidence>
<dbReference type="PANTHER" id="PTHR34597">
    <property type="entry name" value="SLR1661 PROTEIN"/>
    <property type="match status" value="1"/>
</dbReference>
<proteinExistence type="predicted"/>
<dbReference type="PANTHER" id="PTHR34597:SF1">
    <property type="entry name" value="HEME_HEMOPEXIN TRANSPORTER PROTEIN HUXB"/>
    <property type="match status" value="1"/>
</dbReference>
<feature type="compositionally biased region" description="Basic and acidic residues" evidence="4">
    <location>
        <begin position="38"/>
        <end position="48"/>
    </location>
</feature>
<feature type="domain" description="Polypeptide-transport-associated ShlB-type" evidence="7">
    <location>
        <begin position="75"/>
        <end position="148"/>
    </location>
</feature>
<evidence type="ECO:0000256" key="2">
    <source>
        <dbReference type="ARBA" id="ARBA00022692"/>
    </source>
</evidence>
<dbReference type="GO" id="GO:0046819">
    <property type="term" value="P:protein secretion by the type V secretion system"/>
    <property type="evidence" value="ECO:0007669"/>
    <property type="project" value="TreeGrafter"/>
</dbReference>
<evidence type="ECO:0000256" key="3">
    <source>
        <dbReference type="ARBA" id="ARBA00023237"/>
    </source>
</evidence>
<feature type="chain" id="PRO_5025586540" evidence="5">
    <location>
        <begin position="22"/>
        <end position="556"/>
    </location>
</feature>
<reference evidence="8 9" key="1">
    <citation type="submission" date="2020-02" db="EMBL/GenBank/DDBJ databases">
        <title>Nitrogenibacter mangrovi gen. nov., sp. nov. isolated from mangrove sediment, a denitrifying betaproteobacterium.</title>
        <authorList>
            <person name="Liao H."/>
            <person name="Tian Y."/>
        </authorList>
    </citation>
    <scope>NUCLEOTIDE SEQUENCE [LARGE SCALE GENOMIC DNA]</scope>
    <source>
        <strain evidence="8 9">M9-3-2</strain>
    </source>
</reference>
<dbReference type="AlphaFoldDB" id="A0A6C1B6E3"/>
<keyword evidence="5" id="KW-0732">Signal</keyword>
<dbReference type="RefSeq" id="WP_173767770.1">
    <property type="nucleotide sequence ID" value="NZ_CP048836.1"/>
</dbReference>
<gene>
    <name evidence="8" type="ORF">G3580_17775</name>
</gene>
<sequence>MPSKHRIAALALALASPLALAQGANVSPGAIQQQQQQEEQRKSQEKRVLTPPAAPQIEVPAGGPAEPAAKAMKIEVQQILIDKSQLLDPADIDAIITPLEGRTVTLAELQQAVAAINALYAKAGQATARAILPPQTIKDGLVRIRLIEARVGEVHIKGTEALDPAFVRQRIELEAGELLSVPALEASLVRYNRLHESKLRAAVVAGKQFGTTDVDVTAAEPQRARVSLFFDNAGRDTVGEARAGVNARAANLAGRSDLLQFVATRTEGSESYALSYSIPVTRNDLRLEMSASKGNIKIIDGPFDPLGITGSSSDYTVGLSYPLQVSLERMWTAYGRFSARESSSEFGGFTQEALNLRVLTLGLSGERQTDSSAWYVDNALAFGISGAFGGDQGFWYYRGSATRFDRLSERFQLLTRGGLQFSDTRFLPASELFQIGGAYTVRGFSEGLLSGRNGYFMSAELRIGRTLEEYQAAEPGAPNLTGIVFIDHGGALPYRPGDLKESTHDDYLTSVGAGVLFDFSERVTGRLVIGQPLRGNPAELHDRRPRLHASINIALY</sequence>
<dbReference type="InterPro" id="IPR051544">
    <property type="entry name" value="TPS_OM_transporter"/>
</dbReference>
<evidence type="ECO:0000256" key="1">
    <source>
        <dbReference type="ARBA" id="ARBA00022452"/>
    </source>
</evidence>
<organism evidence="8 9">
    <name type="scientific">Nitrogeniibacter mangrovi</name>
    <dbReference type="NCBI Taxonomy" id="2016596"/>
    <lineage>
        <taxon>Bacteria</taxon>
        <taxon>Pseudomonadati</taxon>
        <taxon>Pseudomonadota</taxon>
        <taxon>Betaproteobacteria</taxon>
        <taxon>Rhodocyclales</taxon>
        <taxon>Zoogloeaceae</taxon>
        <taxon>Nitrogeniibacter</taxon>
    </lineage>
</organism>
<dbReference type="GO" id="GO:0098046">
    <property type="term" value="C:type V protein secretion system complex"/>
    <property type="evidence" value="ECO:0007669"/>
    <property type="project" value="TreeGrafter"/>
</dbReference>
<dbReference type="InterPro" id="IPR005565">
    <property type="entry name" value="Hemolysn_activator_HlyB_C"/>
</dbReference>
<accession>A0A6C1B6E3</accession>
<dbReference type="Proteomes" id="UP000501991">
    <property type="component" value="Chromosome"/>
</dbReference>
<dbReference type="InterPro" id="IPR013686">
    <property type="entry name" value="Polypept-transport_assoc_ShlB"/>
</dbReference>
<dbReference type="GO" id="GO:0008320">
    <property type="term" value="F:protein transmembrane transporter activity"/>
    <property type="evidence" value="ECO:0007669"/>
    <property type="project" value="TreeGrafter"/>
</dbReference>
<dbReference type="Pfam" id="PF08479">
    <property type="entry name" value="POTRA_2"/>
    <property type="match status" value="1"/>
</dbReference>
<keyword evidence="3" id="KW-0998">Cell outer membrane</keyword>
<dbReference type="Gene3D" id="3.10.20.310">
    <property type="entry name" value="membrane protein fhac"/>
    <property type="match status" value="1"/>
</dbReference>
<feature type="domain" description="Haemolysin activator HlyB C-terminal" evidence="6">
    <location>
        <begin position="210"/>
        <end position="492"/>
    </location>
</feature>
<feature type="signal peptide" evidence="5">
    <location>
        <begin position="1"/>
        <end position="21"/>
    </location>
</feature>
<keyword evidence="2" id="KW-0812">Transmembrane</keyword>
<dbReference type="Gene3D" id="2.40.160.50">
    <property type="entry name" value="membrane protein fhac: a member of the omp85/tpsb transporter family"/>
    <property type="match status" value="1"/>
</dbReference>
<dbReference type="Pfam" id="PF03865">
    <property type="entry name" value="ShlB"/>
    <property type="match status" value="1"/>
</dbReference>
<keyword evidence="1" id="KW-1134">Transmembrane beta strand</keyword>
<evidence type="ECO:0000313" key="9">
    <source>
        <dbReference type="Proteomes" id="UP000501991"/>
    </source>
</evidence>
<evidence type="ECO:0000256" key="4">
    <source>
        <dbReference type="SAM" id="MobiDB-lite"/>
    </source>
</evidence>
<evidence type="ECO:0000313" key="8">
    <source>
        <dbReference type="EMBL" id="QID19302.1"/>
    </source>
</evidence>
<feature type="region of interest" description="Disordered" evidence="4">
    <location>
        <begin position="26"/>
        <end position="64"/>
    </location>
</feature>
<name>A0A6C1B6E3_9RHOO</name>
<dbReference type="KEGG" id="azq:G3580_17775"/>
<protein>
    <submittedName>
        <fullName evidence="8">ShlB/FhaC/HecB family hemolysin secretion/activation protein</fullName>
    </submittedName>
</protein>
<keyword evidence="1" id="KW-0472">Membrane</keyword>
<evidence type="ECO:0000259" key="7">
    <source>
        <dbReference type="Pfam" id="PF08479"/>
    </source>
</evidence>
<dbReference type="EMBL" id="CP048836">
    <property type="protein sequence ID" value="QID19302.1"/>
    <property type="molecule type" value="Genomic_DNA"/>
</dbReference>